<dbReference type="AlphaFoldDB" id="A0A0P0VL30"/>
<dbReference type="Proteomes" id="UP000059680">
    <property type="component" value="Chromosome 2"/>
</dbReference>
<reference evidence="1 2" key="2">
    <citation type="journal article" date="2013" name="Plant Cell Physiol.">
        <title>Rice Annotation Project Database (RAP-DB): an integrative and interactive database for rice genomics.</title>
        <authorList>
            <person name="Sakai H."/>
            <person name="Lee S.S."/>
            <person name="Tanaka T."/>
            <person name="Numa H."/>
            <person name="Kim J."/>
            <person name="Kawahara Y."/>
            <person name="Wakimoto H."/>
            <person name="Yang C.C."/>
            <person name="Iwamoto M."/>
            <person name="Abe T."/>
            <person name="Yamada Y."/>
            <person name="Muto A."/>
            <person name="Inokuchi H."/>
            <person name="Ikemura T."/>
            <person name="Matsumoto T."/>
            <person name="Sasaki T."/>
            <person name="Itoh T."/>
        </authorList>
    </citation>
    <scope>NUCLEOTIDE SEQUENCE [LARGE SCALE GENOMIC DNA]</scope>
    <source>
        <strain evidence="2">cv. Nipponbare</strain>
    </source>
</reference>
<dbReference type="EMBL" id="AP014958">
    <property type="protein sequence ID" value="BAS79536.1"/>
    <property type="molecule type" value="Genomic_DNA"/>
</dbReference>
<accession>A0A0P0VL30</accession>
<dbReference type="Gramene" id="Os02t0594232-00">
    <property type="protein sequence ID" value="Os02t0594232-00"/>
    <property type="gene ID" value="Os02g0594232"/>
</dbReference>
<proteinExistence type="predicted"/>
<protein>
    <submittedName>
        <fullName evidence="1">Os02g0594232 protein</fullName>
    </submittedName>
</protein>
<dbReference type="PaxDb" id="39947-A0A0P0VL30"/>
<dbReference type="InParanoid" id="A0A0P0VL30"/>
<keyword evidence="2" id="KW-1185">Reference proteome</keyword>
<organism evidence="1 2">
    <name type="scientific">Oryza sativa subsp. japonica</name>
    <name type="common">Rice</name>
    <dbReference type="NCBI Taxonomy" id="39947"/>
    <lineage>
        <taxon>Eukaryota</taxon>
        <taxon>Viridiplantae</taxon>
        <taxon>Streptophyta</taxon>
        <taxon>Embryophyta</taxon>
        <taxon>Tracheophyta</taxon>
        <taxon>Spermatophyta</taxon>
        <taxon>Magnoliopsida</taxon>
        <taxon>Liliopsida</taxon>
        <taxon>Poales</taxon>
        <taxon>Poaceae</taxon>
        <taxon>BOP clade</taxon>
        <taxon>Oryzoideae</taxon>
        <taxon>Oryzeae</taxon>
        <taxon>Oryzinae</taxon>
        <taxon>Oryza</taxon>
        <taxon>Oryza sativa</taxon>
    </lineage>
</organism>
<evidence type="ECO:0000313" key="2">
    <source>
        <dbReference type="Proteomes" id="UP000059680"/>
    </source>
</evidence>
<reference evidence="1 2" key="3">
    <citation type="journal article" date="2013" name="Rice">
        <title>Improvement of the Oryza sativa Nipponbare reference genome using next generation sequence and optical map data.</title>
        <authorList>
            <person name="Kawahara Y."/>
            <person name="de la Bastide M."/>
            <person name="Hamilton J.P."/>
            <person name="Kanamori H."/>
            <person name="McCombie W.R."/>
            <person name="Ouyang S."/>
            <person name="Schwartz D.C."/>
            <person name="Tanaka T."/>
            <person name="Wu J."/>
            <person name="Zhou S."/>
            <person name="Childs K.L."/>
            <person name="Davidson R.M."/>
            <person name="Lin H."/>
            <person name="Quesada-Ocampo L."/>
            <person name="Vaillancourt B."/>
            <person name="Sakai H."/>
            <person name="Lee S.S."/>
            <person name="Kim J."/>
            <person name="Numa H."/>
            <person name="Itoh T."/>
            <person name="Buell C.R."/>
            <person name="Matsumoto T."/>
        </authorList>
    </citation>
    <scope>NUCLEOTIDE SEQUENCE [LARGE SCALE GENOMIC DNA]</scope>
    <source>
        <strain evidence="2">cv. Nipponbare</strain>
    </source>
</reference>
<evidence type="ECO:0000313" key="1">
    <source>
        <dbReference type="EMBL" id="BAS79536.1"/>
    </source>
</evidence>
<name>A0A0P0VL30_ORYSJ</name>
<reference evidence="2" key="1">
    <citation type="journal article" date="2005" name="Nature">
        <title>The map-based sequence of the rice genome.</title>
        <authorList>
            <consortium name="International rice genome sequencing project (IRGSP)"/>
            <person name="Matsumoto T."/>
            <person name="Wu J."/>
            <person name="Kanamori H."/>
            <person name="Katayose Y."/>
            <person name="Fujisawa M."/>
            <person name="Namiki N."/>
            <person name="Mizuno H."/>
            <person name="Yamamoto K."/>
            <person name="Antonio B.A."/>
            <person name="Baba T."/>
            <person name="Sakata K."/>
            <person name="Nagamura Y."/>
            <person name="Aoki H."/>
            <person name="Arikawa K."/>
            <person name="Arita K."/>
            <person name="Bito T."/>
            <person name="Chiden Y."/>
            <person name="Fujitsuka N."/>
            <person name="Fukunaka R."/>
            <person name="Hamada M."/>
            <person name="Harada C."/>
            <person name="Hayashi A."/>
            <person name="Hijishita S."/>
            <person name="Honda M."/>
            <person name="Hosokawa S."/>
            <person name="Ichikawa Y."/>
            <person name="Idonuma A."/>
            <person name="Iijima M."/>
            <person name="Ikeda M."/>
            <person name="Ikeno M."/>
            <person name="Ito K."/>
            <person name="Ito S."/>
            <person name="Ito T."/>
            <person name="Ito Y."/>
            <person name="Ito Y."/>
            <person name="Iwabuchi A."/>
            <person name="Kamiya K."/>
            <person name="Karasawa W."/>
            <person name="Kurita K."/>
            <person name="Katagiri S."/>
            <person name="Kikuta A."/>
            <person name="Kobayashi H."/>
            <person name="Kobayashi N."/>
            <person name="Machita K."/>
            <person name="Maehara T."/>
            <person name="Masukawa M."/>
            <person name="Mizubayashi T."/>
            <person name="Mukai Y."/>
            <person name="Nagasaki H."/>
            <person name="Nagata Y."/>
            <person name="Naito S."/>
            <person name="Nakashima M."/>
            <person name="Nakama Y."/>
            <person name="Nakamichi Y."/>
            <person name="Nakamura M."/>
            <person name="Meguro A."/>
            <person name="Negishi M."/>
            <person name="Ohta I."/>
            <person name="Ohta T."/>
            <person name="Okamoto M."/>
            <person name="Ono N."/>
            <person name="Saji S."/>
            <person name="Sakaguchi M."/>
            <person name="Sakai K."/>
            <person name="Shibata M."/>
            <person name="Shimokawa T."/>
            <person name="Song J."/>
            <person name="Takazaki Y."/>
            <person name="Terasawa K."/>
            <person name="Tsugane M."/>
            <person name="Tsuji K."/>
            <person name="Ueda S."/>
            <person name="Waki K."/>
            <person name="Yamagata H."/>
            <person name="Yamamoto M."/>
            <person name="Yamamoto S."/>
            <person name="Yamane H."/>
            <person name="Yoshiki S."/>
            <person name="Yoshihara R."/>
            <person name="Yukawa K."/>
            <person name="Zhong H."/>
            <person name="Yano M."/>
            <person name="Yuan Q."/>
            <person name="Ouyang S."/>
            <person name="Liu J."/>
            <person name="Jones K.M."/>
            <person name="Gansberger K."/>
            <person name="Moffat K."/>
            <person name="Hill J."/>
            <person name="Bera J."/>
            <person name="Fadrosh D."/>
            <person name="Jin S."/>
            <person name="Johri S."/>
            <person name="Kim M."/>
            <person name="Overton L."/>
            <person name="Reardon M."/>
            <person name="Tsitrin T."/>
            <person name="Vuong H."/>
            <person name="Weaver B."/>
            <person name="Ciecko A."/>
            <person name="Tallon L."/>
            <person name="Jackson J."/>
            <person name="Pai G."/>
            <person name="Aken S.V."/>
            <person name="Utterback T."/>
            <person name="Reidmuller S."/>
            <person name="Feldblyum T."/>
            <person name="Hsiao J."/>
            <person name="Zismann V."/>
            <person name="Iobst S."/>
            <person name="de Vazeille A.R."/>
            <person name="Buell C.R."/>
            <person name="Ying K."/>
            <person name="Li Y."/>
            <person name="Lu T."/>
            <person name="Huang Y."/>
            <person name="Zhao Q."/>
            <person name="Feng Q."/>
            <person name="Zhang L."/>
            <person name="Zhu J."/>
            <person name="Weng Q."/>
            <person name="Mu J."/>
            <person name="Lu Y."/>
            <person name="Fan D."/>
            <person name="Liu Y."/>
            <person name="Guan J."/>
            <person name="Zhang Y."/>
            <person name="Yu S."/>
            <person name="Liu X."/>
            <person name="Zhang Y."/>
            <person name="Hong G."/>
            <person name="Han B."/>
            <person name="Choisne N."/>
            <person name="Demange N."/>
            <person name="Orjeda G."/>
            <person name="Samain S."/>
            <person name="Cattolico L."/>
            <person name="Pelletier E."/>
            <person name="Couloux A."/>
            <person name="Segurens B."/>
            <person name="Wincker P."/>
            <person name="D'Hont A."/>
            <person name="Scarpelli C."/>
            <person name="Weissenbach J."/>
            <person name="Salanoubat M."/>
            <person name="Quetier F."/>
            <person name="Yu Y."/>
            <person name="Kim H.R."/>
            <person name="Rambo T."/>
            <person name="Currie J."/>
            <person name="Collura K."/>
            <person name="Luo M."/>
            <person name="Yang T."/>
            <person name="Ammiraju J.S.S."/>
            <person name="Engler F."/>
            <person name="Soderlund C."/>
            <person name="Wing R.A."/>
            <person name="Palmer L.E."/>
            <person name="de la Bastide M."/>
            <person name="Spiegel L."/>
            <person name="Nascimento L."/>
            <person name="Zutavern T."/>
            <person name="O'Shaughnessy A."/>
            <person name="Dike S."/>
            <person name="Dedhia N."/>
            <person name="Preston R."/>
            <person name="Balija V."/>
            <person name="McCombie W.R."/>
            <person name="Chow T."/>
            <person name="Chen H."/>
            <person name="Chung M."/>
            <person name="Chen C."/>
            <person name="Shaw J."/>
            <person name="Wu H."/>
            <person name="Hsiao K."/>
            <person name="Chao Y."/>
            <person name="Chu M."/>
            <person name="Cheng C."/>
            <person name="Hour A."/>
            <person name="Lee P."/>
            <person name="Lin S."/>
            <person name="Lin Y."/>
            <person name="Liou J."/>
            <person name="Liu S."/>
            <person name="Hsing Y."/>
            <person name="Raghuvanshi S."/>
            <person name="Mohanty A."/>
            <person name="Bharti A.K."/>
            <person name="Gaur A."/>
            <person name="Gupta V."/>
            <person name="Kumar D."/>
            <person name="Ravi V."/>
            <person name="Vij S."/>
            <person name="Kapur A."/>
            <person name="Khurana P."/>
            <person name="Khurana P."/>
            <person name="Khurana J.P."/>
            <person name="Tyagi A.K."/>
            <person name="Gaikwad K."/>
            <person name="Singh A."/>
            <person name="Dalal V."/>
            <person name="Srivastava S."/>
            <person name="Dixit A."/>
            <person name="Pal A.K."/>
            <person name="Ghazi I.A."/>
            <person name="Yadav M."/>
            <person name="Pandit A."/>
            <person name="Bhargava A."/>
            <person name="Sureshbabu K."/>
            <person name="Batra K."/>
            <person name="Sharma T.R."/>
            <person name="Mohapatra T."/>
            <person name="Singh N.K."/>
            <person name="Messing J."/>
            <person name="Nelson A.B."/>
            <person name="Fuks G."/>
            <person name="Kavchok S."/>
            <person name="Keizer G."/>
            <person name="Linton E."/>
            <person name="Llaca V."/>
            <person name="Song R."/>
            <person name="Tanyolac B."/>
            <person name="Young S."/>
            <person name="Ho-Il K."/>
            <person name="Hahn J.H."/>
            <person name="Sangsakoo G."/>
            <person name="Vanavichit A."/>
            <person name="de Mattos Luiz.A.T."/>
            <person name="Zimmer P.D."/>
            <person name="Malone G."/>
            <person name="Dellagostin O."/>
            <person name="de Oliveira A.C."/>
            <person name="Bevan M."/>
            <person name="Bancroft I."/>
            <person name="Minx P."/>
            <person name="Cordum H."/>
            <person name="Wilson R."/>
            <person name="Cheng Z."/>
            <person name="Jin W."/>
            <person name="Jiang J."/>
            <person name="Leong S.A."/>
            <person name="Iwama H."/>
            <person name="Gojobori T."/>
            <person name="Itoh T."/>
            <person name="Niimura Y."/>
            <person name="Fujii Y."/>
            <person name="Habara T."/>
            <person name="Sakai H."/>
            <person name="Sato Y."/>
            <person name="Wilson G."/>
            <person name="Kumar K."/>
            <person name="McCouch S."/>
            <person name="Juretic N."/>
            <person name="Hoen D."/>
            <person name="Wright S."/>
            <person name="Bruskiewich R."/>
            <person name="Bureau T."/>
            <person name="Miyao A."/>
            <person name="Hirochika H."/>
            <person name="Nishikawa T."/>
            <person name="Kadowaki K."/>
            <person name="Sugiura M."/>
            <person name="Burr B."/>
            <person name="Sasaki T."/>
        </authorList>
    </citation>
    <scope>NUCLEOTIDE SEQUENCE [LARGE SCALE GENOMIC DNA]</scope>
    <source>
        <strain evidence="2">cv. Nipponbare</strain>
    </source>
</reference>
<sequence length="79" mass="8564">VHFSSCESGGIFNAISERWSCWCYGAAEKGRRRRNGCTAGLGSGRRNLGMKTRLALDVYRGIADFGSFTLKERRSGGGG</sequence>
<gene>
    <name evidence="1" type="ordered locus">Os02g0594232</name>
    <name evidence="1" type="ORF">OSNPB_020594232</name>
</gene>
<feature type="non-terminal residue" evidence="1">
    <location>
        <position position="1"/>
    </location>
</feature>
<feature type="non-terminal residue" evidence="1">
    <location>
        <position position="79"/>
    </location>
</feature>